<dbReference type="KEGG" id="rca:Rcas_3098"/>
<keyword evidence="3" id="KW-0808">Transferase</keyword>
<accession>A7NNL1</accession>
<dbReference type="Proteomes" id="UP000000263">
    <property type="component" value="Chromosome"/>
</dbReference>
<dbReference type="Pfam" id="PF00534">
    <property type="entry name" value="Glycos_transf_1"/>
    <property type="match status" value="1"/>
</dbReference>
<dbReference type="GO" id="GO:0016740">
    <property type="term" value="F:transferase activity"/>
    <property type="evidence" value="ECO:0007669"/>
    <property type="project" value="UniProtKB-KW"/>
</dbReference>
<dbReference type="InterPro" id="IPR028098">
    <property type="entry name" value="Glyco_trans_4-like_N"/>
</dbReference>
<dbReference type="STRING" id="383372.Rcas_3098"/>
<gene>
    <name evidence="3" type="ordered locus">Rcas_3098</name>
</gene>
<dbReference type="HOGENOM" id="CLU_009583_0_3_0"/>
<organism evidence="3 4">
    <name type="scientific">Roseiflexus castenholzii (strain DSM 13941 / HLO8)</name>
    <dbReference type="NCBI Taxonomy" id="383372"/>
    <lineage>
        <taxon>Bacteria</taxon>
        <taxon>Bacillati</taxon>
        <taxon>Chloroflexota</taxon>
        <taxon>Chloroflexia</taxon>
        <taxon>Chloroflexales</taxon>
        <taxon>Roseiflexineae</taxon>
        <taxon>Roseiflexaceae</taxon>
        <taxon>Roseiflexus</taxon>
    </lineage>
</organism>
<evidence type="ECO:0000259" key="2">
    <source>
        <dbReference type="Pfam" id="PF13579"/>
    </source>
</evidence>
<dbReference type="CAZy" id="GT4">
    <property type="family name" value="Glycosyltransferase Family 4"/>
</dbReference>
<evidence type="ECO:0000313" key="3">
    <source>
        <dbReference type="EMBL" id="ABU59152.1"/>
    </source>
</evidence>
<dbReference type="eggNOG" id="COG0438">
    <property type="taxonomic scope" value="Bacteria"/>
</dbReference>
<dbReference type="PANTHER" id="PTHR12526:SF630">
    <property type="entry name" value="GLYCOSYLTRANSFERASE"/>
    <property type="match status" value="1"/>
</dbReference>
<dbReference type="AlphaFoldDB" id="A7NNL1"/>
<dbReference type="Pfam" id="PF13579">
    <property type="entry name" value="Glyco_trans_4_4"/>
    <property type="match status" value="1"/>
</dbReference>
<dbReference type="EMBL" id="CP000804">
    <property type="protein sequence ID" value="ABU59152.1"/>
    <property type="molecule type" value="Genomic_DNA"/>
</dbReference>
<name>A7NNL1_ROSCS</name>
<dbReference type="SUPFAM" id="SSF53756">
    <property type="entry name" value="UDP-Glycosyltransferase/glycogen phosphorylase"/>
    <property type="match status" value="1"/>
</dbReference>
<dbReference type="OrthoDB" id="9806653at2"/>
<dbReference type="PANTHER" id="PTHR12526">
    <property type="entry name" value="GLYCOSYLTRANSFERASE"/>
    <property type="match status" value="1"/>
</dbReference>
<sequence length="391" mass="43261">MPGFNGVRCLEGKSVTDRIRILLLIETLWLGGAQRLLPGLVTGLDPLRFEGHIVALHDGPLRQEFEAARLPLTVLGARRFYEPRVVSAIARLVRAQQIDVIHTHLTGADIVGRMVGALTSVPVVSTMHNVPHDYDHQKWHRRALQRLTARTLAARLVMVAPGIGVEYMRRWGIPASRVVTINNSVPMEPYLAIAEGVAPHVPPTVTTIGRLTEQKAYHLLLDAARLVVRIRPDTRFRMVGEGRLEAALRRQAQDLGIARAVSFDGLRHDIPDILAETHVFVLSSLWEGLPVTAVEAMAAARPVVLTDVGGCRTLVTPGVEGWLVPPGNVEALAAALLDALDNPERQRLFGRRGREKVRRAFGLEQYVRGHEQLYESLAVVRAQARVARLHR</sequence>
<evidence type="ECO:0000259" key="1">
    <source>
        <dbReference type="Pfam" id="PF00534"/>
    </source>
</evidence>
<evidence type="ECO:0000313" key="4">
    <source>
        <dbReference type="Proteomes" id="UP000000263"/>
    </source>
</evidence>
<dbReference type="InterPro" id="IPR001296">
    <property type="entry name" value="Glyco_trans_1"/>
</dbReference>
<feature type="domain" description="Glycosyl transferase family 1" evidence="1">
    <location>
        <begin position="199"/>
        <end position="355"/>
    </location>
</feature>
<feature type="domain" description="Glycosyltransferase subfamily 4-like N-terminal" evidence="2">
    <location>
        <begin position="31"/>
        <end position="183"/>
    </location>
</feature>
<proteinExistence type="predicted"/>
<protein>
    <submittedName>
        <fullName evidence="3">Glycosyl transferase group 1</fullName>
    </submittedName>
</protein>
<dbReference type="Gene3D" id="3.40.50.2000">
    <property type="entry name" value="Glycogen Phosphorylase B"/>
    <property type="match status" value="2"/>
</dbReference>
<keyword evidence="4" id="KW-1185">Reference proteome</keyword>
<reference evidence="3 4" key="1">
    <citation type="submission" date="2007-08" db="EMBL/GenBank/DDBJ databases">
        <title>Complete sequence of Roseiflexus castenholzii DSM 13941.</title>
        <authorList>
            <consortium name="US DOE Joint Genome Institute"/>
            <person name="Copeland A."/>
            <person name="Lucas S."/>
            <person name="Lapidus A."/>
            <person name="Barry K."/>
            <person name="Glavina del Rio T."/>
            <person name="Dalin E."/>
            <person name="Tice H."/>
            <person name="Pitluck S."/>
            <person name="Thompson L.S."/>
            <person name="Brettin T."/>
            <person name="Bruce D."/>
            <person name="Detter J.C."/>
            <person name="Han C."/>
            <person name="Tapia R."/>
            <person name="Schmutz J."/>
            <person name="Larimer F."/>
            <person name="Land M."/>
            <person name="Hauser L."/>
            <person name="Kyrpides N."/>
            <person name="Mikhailova N."/>
            <person name="Bryant D.A."/>
            <person name="Hanada S."/>
            <person name="Tsukatani Y."/>
            <person name="Richardson P."/>
        </authorList>
    </citation>
    <scope>NUCLEOTIDE SEQUENCE [LARGE SCALE GENOMIC DNA]</scope>
    <source>
        <strain evidence="4">DSM 13941 / HLO8</strain>
    </source>
</reference>